<dbReference type="AlphaFoldDB" id="A0A061DIF0"/>
<dbReference type="Proteomes" id="UP000026915">
    <property type="component" value="Chromosome 1"/>
</dbReference>
<keyword evidence="2" id="KW-1185">Reference proteome</keyword>
<evidence type="ECO:0000313" key="2">
    <source>
        <dbReference type="Proteomes" id="UP000026915"/>
    </source>
</evidence>
<dbReference type="InParanoid" id="A0A061DIF0"/>
<dbReference type="EMBL" id="CM001879">
    <property type="protein sequence ID" value="EOX92260.1"/>
    <property type="molecule type" value="Genomic_DNA"/>
</dbReference>
<evidence type="ECO:0000313" key="1">
    <source>
        <dbReference type="EMBL" id="EOX92260.1"/>
    </source>
</evidence>
<proteinExistence type="predicted"/>
<dbReference type="HOGENOM" id="CLU_2431382_0_0_1"/>
<sequence length="91" mass="9953">MDVTNDKFITRKNGSGLAARSLLPFDLAVRSIISGKGGELFRGGGPNSHIIHRCQRFLEMKLAALCYASKPRSKLLVLVMQKGPASHNLFV</sequence>
<protein>
    <submittedName>
        <fullName evidence="1">Uncharacterized protein</fullName>
    </submittedName>
</protein>
<organism evidence="1 2">
    <name type="scientific">Theobroma cacao</name>
    <name type="common">Cacao</name>
    <name type="synonym">Cocoa</name>
    <dbReference type="NCBI Taxonomy" id="3641"/>
    <lineage>
        <taxon>Eukaryota</taxon>
        <taxon>Viridiplantae</taxon>
        <taxon>Streptophyta</taxon>
        <taxon>Embryophyta</taxon>
        <taxon>Tracheophyta</taxon>
        <taxon>Spermatophyta</taxon>
        <taxon>Magnoliopsida</taxon>
        <taxon>eudicotyledons</taxon>
        <taxon>Gunneridae</taxon>
        <taxon>Pentapetalae</taxon>
        <taxon>rosids</taxon>
        <taxon>malvids</taxon>
        <taxon>Malvales</taxon>
        <taxon>Malvaceae</taxon>
        <taxon>Byttnerioideae</taxon>
        <taxon>Theobroma</taxon>
    </lineage>
</organism>
<accession>A0A061DIF0</accession>
<name>A0A061DIF0_THECC</name>
<gene>
    <name evidence="1" type="ORF">TCM_001234</name>
</gene>
<dbReference type="Gramene" id="EOX92260">
    <property type="protein sequence ID" value="EOX92260"/>
    <property type="gene ID" value="TCM_001234"/>
</dbReference>
<reference evidence="1 2" key="1">
    <citation type="journal article" date="2013" name="Genome Biol.">
        <title>The genome sequence of the most widely cultivated cacao type and its use to identify candidate genes regulating pod color.</title>
        <authorList>
            <person name="Motamayor J.C."/>
            <person name="Mockaitis K."/>
            <person name="Schmutz J."/>
            <person name="Haiminen N."/>
            <person name="Iii D.L."/>
            <person name="Cornejo O."/>
            <person name="Findley S.D."/>
            <person name="Zheng P."/>
            <person name="Utro F."/>
            <person name="Royaert S."/>
            <person name="Saski C."/>
            <person name="Jenkins J."/>
            <person name="Podicheti R."/>
            <person name="Zhao M."/>
            <person name="Scheffler B.E."/>
            <person name="Stack J.C."/>
            <person name="Feltus F.A."/>
            <person name="Mustiga G.M."/>
            <person name="Amores F."/>
            <person name="Phillips W."/>
            <person name="Marelli J.P."/>
            <person name="May G.D."/>
            <person name="Shapiro H."/>
            <person name="Ma J."/>
            <person name="Bustamante C.D."/>
            <person name="Schnell R.J."/>
            <person name="Main D."/>
            <person name="Gilbert D."/>
            <person name="Parida L."/>
            <person name="Kuhn D.N."/>
        </authorList>
    </citation>
    <scope>NUCLEOTIDE SEQUENCE [LARGE SCALE GENOMIC DNA]</scope>
    <source>
        <strain evidence="2">cv. Matina 1-6</strain>
    </source>
</reference>